<proteinExistence type="predicted"/>
<dbReference type="Proteomes" id="UP000305238">
    <property type="component" value="Unassembled WGS sequence"/>
</dbReference>
<name>A0A5S4GGZ8_9ACTN</name>
<dbReference type="EMBL" id="VCKZ01000273">
    <property type="protein sequence ID" value="TMR32248.1"/>
    <property type="molecule type" value="Genomic_DNA"/>
</dbReference>
<comment type="caution">
    <text evidence="1">The sequence shown here is derived from an EMBL/GenBank/DDBJ whole genome shotgun (WGS) entry which is preliminary data.</text>
</comment>
<dbReference type="RefSeq" id="WP_138639865.1">
    <property type="nucleotide sequence ID" value="NZ_VCKZ01000273.1"/>
</dbReference>
<reference evidence="1 2" key="1">
    <citation type="submission" date="2019-05" db="EMBL/GenBank/DDBJ databases">
        <title>Draft genome sequence of Actinomadura geliboluensis A8036.</title>
        <authorList>
            <person name="Saricaoglu S."/>
            <person name="Isik K."/>
        </authorList>
    </citation>
    <scope>NUCLEOTIDE SEQUENCE [LARGE SCALE GENOMIC DNA]</scope>
    <source>
        <strain evidence="1 2">A8036</strain>
    </source>
</reference>
<keyword evidence="2" id="KW-1185">Reference proteome</keyword>
<dbReference type="OrthoDB" id="3466811at2"/>
<accession>A0A5S4GGZ8</accession>
<protein>
    <submittedName>
        <fullName evidence="1">Uncharacterized protein</fullName>
    </submittedName>
</protein>
<gene>
    <name evidence="1" type="ORF">ETD96_30025</name>
</gene>
<organism evidence="1 2">
    <name type="scientific">Actinomadura geliboluensis</name>
    <dbReference type="NCBI Taxonomy" id="882440"/>
    <lineage>
        <taxon>Bacteria</taxon>
        <taxon>Bacillati</taxon>
        <taxon>Actinomycetota</taxon>
        <taxon>Actinomycetes</taxon>
        <taxon>Streptosporangiales</taxon>
        <taxon>Thermomonosporaceae</taxon>
        <taxon>Actinomadura</taxon>
    </lineage>
</organism>
<sequence>MERATRMRELIAPLTRDEELGQFLRIGVDDSGEVDPATLLYPVIFASDFDRGPYRHVIPTRPVTITEIRRELSRVDVPPSRMVPFLALILATDFVYLGSAGPLGEDEAKVIASDMVDILGPSVGWWSNVDFPAWSWEYGDFSGEFTASPLTGHTYDCAMVGIGEGVAVILLSYVDD</sequence>
<dbReference type="AlphaFoldDB" id="A0A5S4GGZ8"/>
<evidence type="ECO:0000313" key="1">
    <source>
        <dbReference type="EMBL" id="TMR32248.1"/>
    </source>
</evidence>
<evidence type="ECO:0000313" key="2">
    <source>
        <dbReference type="Proteomes" id="UP000305238"/>
    </source>
</evidence>